<protein>
    <recommendedName>
        <fullName evidence="8">Abasic site processing protein</fullName>
        <ecNumber evidence="8">3.4.-.-</ecNumber>
    </recommendedName>
</protein>
<dbReference type="Gene3D" id="3.90.1680.10">
    <property type="entry name" value="SOS response associated peptidase-like"/>
    <property type="match status" value="1"/>
</dbReference>
<evidence type="ECO:0000256" key="6">
    <source>
        <dbReference type="ARBA" id="ARBA00023125"/>
    </source>
</evidence>
<dbReference type="Proteomes" id="UP000272015">
    <property type="component" value="Unassembled WGS sequence"/>
</dbReference>
<keyword evidence="6" id="KW-0238">DNA-binding</keyword>
<evidence type="ECO:0000256" key="8">
    <source>
        <dbReference type="RuleBase" id="RU364100"/>
    </source>
</evidence>
<reference evidence="9 10" key="1">
    <citation type="submission" date="2018-09" db="EMBL/GenBank/DDBJ databases">
        <title>Novel species of Cryobacterium.</title>
        <authorList>
            <person name="Liu Q."/>
            <person name="Xin Y.-H."/>
        </authorList>
    </citation>
    <scope>NUCLEOTIDE SEQUENCE [LARGE SCALE GENOMIC DNA]</scope>
    <source>
        <strain evidence="9 10">Hh39</strain>
    </source>
</reference>
<keyword evidence="5" id="KW-0190">Covalent protein-DNA linkage</keyword>
<keyword evidence="2 8" id="KW-0645">Protease</keyword>
<accession>A0A3A5MK50</accession>
<keyword evidence="4 8" id="KW-0378">Hydrolase</keyword>
<evidence type="ECO:0000256" key="2">
    <source>
        <dbReference type="ARBA" id="ARBA00022670"/>
    </source>
</evidence>
<keyword evidence="3" id="KW-0227">DNA damage</keyword>
<dbReference type="Pfam" id="PF02586">
    <property type="entry name" value="SRAP"/>
    <property type="match status" value="1"/>
</dbReference>
<dbReference type="PANTHER" id="PTHR13604">
    <property type="entry name" value="DC12-RELATED"/>
    <property type="match status" value="1"/>
</dbReference>
<dbReference type="GO" id="GO:0016829">
    <property type="term" value="F:lyase activity"/>
    <property type="evidence" value="ECO:0007669"/>
    <property type="project" value="UniProtKB-KW"/>
</dbReference>
<evidence type="ECO:0000256" key="3">
    <source>
        <dbReference type="ARBA" id="ARBA00022763"/>
    </source>
</evidence>
<dbReference type="GO" id="GO:0006508">
    <property type="term" value="P:proteolysis"/>
    <property type="evidence" value="ECO:0007669"/>
    <property type="project" value="UniProtKB-KW"/>
</dbReference>
<evidence type="ECO:0000256" key="1">
    <source>
        <dbReference type="ARBA" id="ARBA00008136"/>
    </source>
</evidence>
<organism evidence="9 10">
    <name type="scientific">Cryobacterium melibiosiphilum</name>
    <dbReference type="NCBI Taxonomy" id="995039"/>
    <lineage>
        <taxon>Bacteria</taxon>
        <taxon>Bacillati</taxon>
        <taxon>Actinomycetota</taxon>
        <taxon>Actinomycetes</taxon>
        <taxon>Micrococcales</taxon>
        <taxon>Microbacteriaceae</taxon>
        <taxon>Cryobacterium</taxon>
    </lineage>
</organism>
<dbReference type="GO" id="GO:0003697">
    <property type="term" value="F:single-stranded DNA binding"/>
    <property type="evidence" value="ECO:0007669"/>
    <property type="project" value="InterPro"/>
</dbReference>
<comment type="similarity">
    <text evidence="1 8">Belongs to the SOS response-associated peptidase family.</text>
</comment>
<sequence length="245" mass="26913">MCGRYIITDTSPDLAAMFDVEHEGENLPEPSFNIKPTEQIPIVLESAKTGAVVRRLESARWSLVPGFATEVKSPYPTFNARSETAAEKPTFKTSVASRRALIPATGYYEWHTVGTVKTPYFVHSDDGMPLAFAGLYAWWKNPALAADDPARWLLSATILTTDAQGPLQQIHERIPVTLPEEWWDQWLDPHTVGDHDLVTAAVEASREVAAELQFYEVAPVVGNGPELIEPVGHGAEAAATGDYQN</sequence>
<dbReference type="OrthoDB" id="9782620at2"/>
<name>A0A3A5MK50_9MICO</name>
<dbReference type="SUPFAM" id="SSF143081">
    <property type="entry name" value="BB1717-like"/>
    <property type="match status" value="1"/>
</dbReference>
<evidence type="ECO:0000256" key="7">
    <source>
        <dbReference type="ARBA" id="ARBA00023239"/>
    </source>
</evidence>
<dbReference type="GO" id="GO:0106300">
    <property type="term" value="P:protein-DNA covalent cross-linking repair"/>
    <property type="evidence" value="ECO:0007669"/>
    <property type="project" value="InterPro"/>
</dbReference>
<evidence type="ECO:0000256" key="5">
    <source>
        <dbReference type="ARBA" id="ARBA00023124"/>
    </source>
</evidence>
<gene>
    <name evidence="9" type="ORF">D6T64_15675</name>
</gene>
<dbReference type="InterPro" id="IPR003738">
    <property type="entry name" value="SRAP"/>
</dbReference>
<dbReference type="EC" id="3.4.-.-" evidence="8"/>
<dbReference type="InterPro" id="IPR036590">
    <property type="entry name" value="SRAP-like"/>
</dbReference>
<dbReference type="RefSeq" id="WP_119975619.1">
    <property type="nucleotide sequence ID" value="NZ_JBHSQA010000008.1"/>
</dbReference>
<proteinExistence type="inferred from homology"/>
<keyword evidence="10" id="KW-1185">Reference proteome</keyword>
<dbReference type="GO" id="GO:0008233">
    <property type="term" value="F:peptidase activity"/>
    <property type="evidence" value="ECO:0007669"/>
    <property type="project" value="UniProtKB-KW"/>
</dbReference>
<evidence type="ECO:0000256" key="4">
    <source>
        <dbReference type="ARBA" id="ARBA00022801"/>
    </source>
</evidence>
<dbReference type="AlphaFoldDB" id="A0A3A5MK50"/>
<comment type="caution">
    <text evidence="9">The sequence shown here is derived from an EMBL/GenBank/DDBJ whole genome shotgun (WGS) entry which is preliminary data.</text>
</comment>
<evidence type="ECO:0000313" key="9">
    <source>
        <dbReference type="EMBL" id="RJT87193.1"/>
    </source>
</evidence>
<dbReference type="EMBL" id="QZVS01000091">
    <property type="protein sequence ID" value="RJT87193.1"/>
    <property type="molecule type" value="Genomic_DNA"/>
</dbReference>
<keyword evidence="7" id="KW-0456">Lyase</keyword>
<dbReference type="PANTHER" id="PTHR13604:SF0">
    <property type="entry name" value="ABASIC SITE PROCESSING PROTEIN HMCES"/>
    <property type="match status" value="1"/>
</dbReference>
<evidence type="ECO:0000313" key="10">
    <source>
        <dbReference type="Proteomes" id="UP000272015"/>
    </source>
</evidence>